<dbReference type="OrthoDB" id="877829at2"/>
<evidence type="ECO:0000313" key="1">
    <source>
        <dbReference type="EMBL" id="KUF18860.1"/>
    </source>
</evidence>
<dbReference type="RefSeq" id="WP_058847019.1">
    <property type="nucleotide sequence ID" value="NZ_LOCL01000029.1"/>
</dbReference>
<name>A0A0W7X7F7_9ACTN</name>
<dbReference type="Pfam" id="PF21448">
    <property type="entry name" value="DNMK"/>
    <property type="match status" value="1"/>
</dbReference>
<protein>
    <recommendedName>
        <fullName evidence="3">Deoxynucleoside monophosphate kinase</fullName>
    </recommendedName>
</protein>
<keyword evidence="2" id="KW-1185">Reference proteome</keyword>
<dbReference type="STRING" id="1765722.AT728_07450"/>
<dbReference type="EMBL" id="LOCL01000029">
    <property type="protein sequence ID" value="KUF18860.1"/>
    <property type="molecule type" value="Genomic_DNA"/>
</dbReference>
<comment type="caution">
    <text evidence="1">The sequence shown here is derived from an EMBL/GenBank/DDBJ whole genome shotgun (WGS) entry which is preliminary data.</text>
</comment>
<reference evidence="1 2" key="1">
    <citation type="submission" date="2015-12" db="EMBL/GenBank/DDBJ databases">
        <title>Draft genome sequence of Streptomyces silvensis ATCC 53525, a producer of novel hormone antagonists.</title>
        <authorList>
            <person name="Johnston C.W."/>
            <person name="Li Y."/>
            <person name="Magarvey N.A."/>
        </authorList>
    </citation>
    <scope>NUCLEOTIDE SEQUENCE [LARGE SCALE GENOMIC DNA]</scope>
    <source>
        <strain evidence="1 2">ATCC 53525</strain>
    </source>
</reference>
<dbReference type="InterPro" id="IPR048444">
    <property type="entry name" value="DNMK"/>
</dbReference>
<organism evidence="1 2">
    <name type="scientific">Streptomyces silvensis</name>
    <dbReference type="NCBI Taxonomy" id="1765722"/>
    <lineage>
        <taxon>Bacteria</taxon>
        <taxon>Bacillati</taxon>
        <taxon>Actinomycetota</taxon>
        <taxon>Actinomycetes</taxon>
        <taxon>Kitasatosporales</taxon>
        <taxon>Streptomycetaceae</taxon>
        <taxon>Streptomyces</taxon>
    </lineage>
</organism>
<dbReference type="Gene3D" id="3.40.50.300">
    <property type="entry name" value="P-loop containing nucleotide triphosphate hydrolases"/>
    <property type="match status" value="1"/>
</dbReference>
<dbReference type="SUPFAM" id="SSF52540">
    <property type="entry name" value="P-loop containing nucleoside triphosphate hydrolases"/>
    <property type="match status" value="1"/>
</dbReference>
<proteinExistence type="predicted"/>
<dbReference type="AlphaFoldDB" id="A0A0W7X7F7"/>
<dbReference type="InterPro" id="IPR027417">
    <property type="entry name" value="P-loop_NTPase"/>
</dbReference>
<evidence type="ECO:0000313" key="2">
    <source>
        <dbReference type="Proteomes" id="UP000054804"/>
    </source>
</evidence>
<sequence length="196" mass="21540">MDNIGILGRAQAGKDTTGAWFVERGYARVAFADPLKDAALKMDPIVGTTEYGDYTVDMSSVVSDLGWEGAKDARPEVRRILQELGAAVRAIDEDFWLRAAMKKVVEANEEGRPVVITDVRYPNESASLARAGFQLLHIDRPGIPHLTHESECALGPEDAHLLVLNDGTQEDLYARLAIIWDEVAARSDARQLLSHS</sequence>
<gene>
    <name evidence="1" type="ORF">AT728_07450</name>
</gene>
<dbReference type="Proteomes" id="UP000054804">
    <property type="component" value="Unassembled WGS sequence"/>
</dbReference>
<accession>A0A0W7X7F7</accession>
<evidence type="ECO:0008006" key="3">
    <source>
        <dbReference type="Google" id="ProtNLM"/>
    </source>
</evidence>